<evidence type="ECO:0000313" key="1">
    <source>
        <dbReference type="EMBL" id="NYZ69962.1"/>
    </source>
</evidence>
<evidence type="ECO:0000313" key="2">
    <source>
        <dbReference type="Proteomes" id="UP000569732"/>
    </source>
</evidence>
<dbReference type="RefSeq" id="WP_180571918.1">
    <property type="nucleotide sequence ID" value="NZ_JACCKB010000202.1"/>
</dbReference>
<keyword evidence="2" id="KW-1185">Reference proteome</keyword>
<comment type="caution">
    <text evidence="1">The sequence shown here is derived from an EMBL/GenBank/DDBJ whole genome shotgun (WGS) entry which is preliminary data.</text>
</comment>
<dbReference type="Proteomes" id="UP000569732">
    <property type="component" value="Unassembled WGS sequence"/>
</dbReference>
<sequence length="185" mass="21093">MVNANVMALLAHGSINYEGVPGGTPQLTAEDVAGALGMGSLPREAYLLGLLKYAEDKTVLHELDRLVQEYVIGVGVKEGWREPWPKEKKRSLMFFKQFARLMINEIVDENICKSCNGTGIFSHSKLIRKCNCTNGKKALSKLKQAKFCNINHQAWNERWYERYSHCLKQIHVWHASVIFHLINHI</sequence>
<dbReference type="AlphaFoldDB" id="A0A853IDN0"/>
<protein>
    <submittedName>
        <fullName evidence="1">Uncharacterized protein</fullName>
    </submittedName>
</protein>
<dbReference type="EMBL" id="JACCKB010000202">
    <property type="protein sequence ID" value="NYZ69962.1"/>
    <property type="molecule type" value="Genomic_DNA"/>
</dbReference>
<proteinExistence type="predicted"/>
<organism evidence="1 2">
    <name type="scientific">Spartinivicinus marinus</name>
    <dbReference type="NCBI Taxonomy" id="2994442"/>
    <lineage>
        <taxon>Bacteria</taxon>
        <taxon>Pseudomonadati</taxon>
        <taxon>Pseudomonadota</taxon>
        <taxon>Gammaproteobacteria</taxon>
        <taxon>Oceanospirillales</taxon>
        <taxon>Zooshikellaceae</taxon>
        <taxon>Spartinivicinus</taxon>
    </lineage>
</organism>
<accession>A0A853IDN0</accession>
<gene>
    <name evidence="1" type="ORF">H0A36_28520</name>
</gene>
<reference evidence="1 2" key="1">
    <citation type="submission" date="2020-07" db="EMBL/GenBank/DDBJ databases">
        <title>Endozoicomonas sp. nov., isolated from sediment.</title>
        <authorList>
            <person name="Gu T."/>
        </authorList>
    </citation>
    <scope>NUCLEOTIDE SEQUENCE [LARGE SCALE GENOMIC DNA]</scope>
    <source>
        <strain evidence="1 2">SM1973</strain>
    </source>
</reference>
<name>A0A853IDN0_9GAMM</name>